<feature type="compositionally biased region" description="Basic and acidic residues" evidence="5">
    <location>
        <begin position="437"/>
        <end position="448"/>
    </location>
</feature>
<evidence type="ECO:0000256" key="2">
    <source>
        <dbReference type="ARBA" id="ARBA00022692"/>
    </source>
</evidence>
<feature type="compositionally biased region" description="Basic and acidic residues" evidence="5">
    <location>
        <begin position="229"/>
        <end position="257"/>
    </location>
</feature>
<feature type="region of interest" description="Disordered" evidence="5">
    <location>
        <begin position="416"/>
        <end position="458"/>
    </location>
</feature>
<evidence type="ECO:0000313" key="8">
    <source>
        <dbReference type="Proteomes" id="UP001567538"/>
    </source>
</evidence>
<evidence type="ECO:0000256" key="3">
    <source>
        <dbReference type="ARBA" id="ARBA00022989"/>
    </source>
</evidence>
<evidence type="ECO:0000313" key="7">
    <source>
        <dbReference type="EMBL" id="KAL1542979.1"/>
    </source>
</evidence>
<reference evidence="7 8" key="1">
    <citation type="submission" date="2024-06" db="EMBL/GenBank/DDBJ databases">
        <title>A chromosome level genome sequence of Diviner's sage (Salvia divinorum).</title>
        <authorList>
            <person name="Ford S.A."/>
            <person name="Ro D.-K."/>
            <person name="Ness R.W."/>
            <person name="Phillips M.A."/>
        </authorList>
    </citation>
    <scope>NUCLEOTIDE SEQUENCE [LARGE SCALE GENOMIC DNA]</scope>
    <source>
        <strain evidence="7">SAF-2024a</strain>
        <tissue evidence="7">Leaf</tissue>
    </source>
</reference>
<keyword evidence="8" id="KW-1185">Reference proteome</keyword>
<proteinExistence type="predicted"/>
<feature type="region of interest" description="Disordered" evidence="5">
    <location>
        <begin position="696"/>
        <end position="728"/>
    </location>
</feature>
<dbReference type="AlphaFoldDB" id="A0ABD1GIG8"/>
<dbReference type="EMBL" id="JBEAFC010000008">
    <property type="protein sequence ID" value="KAL1542979.1"/>
    <property type="molecule type" value="Genomic_DNA"/>
</dbReference>
<feature type="region of interest" description="Disordered" evidence="5">
    <location>
        <begin position="377"/>
        <end position="403"/>
    </location>
</feature>
<evidence type="ECO:0000256" key="5">
    <source>
        <dbReference type="SAM" id="MobiDB-lite"/>
    </source>
</evidence>
<keyword evidence="4" id="KW-0472">Membrane</keyword>
<dbReference type="PANTHER" id="PTHR31422:SF3">
    <property type="entry name" value="GTD-BINDING DOMAIN-CONTAINING PROTEIN"/>
    <property type="match status" value="1"/>
</dbReference>
<evidence type="ECO:0000256" key="4">
    <source>
        <dbReference type="ARBA" id="ARBA00023136"/>
    </source>
</evidence>
<dbReference type="InterPro" id="IPR007656">
    <property type="entry name" value="GTD-bd"/>
</dbReference>
<comment type="subcellular location">
    <subcellularLocation>
        <location evidence="1">Membrane</location>
    </subcellularLocation>
</comment>
<feature type="compositionally biased region" description="Basic and acidic residues" evidence="5">
    <location>
        <begin position="416"/>
        <end position="425"/>
    </location>
</feature>
<evidence type="ECO:0000256" key="1">
    <source>
        <dbReference type="ARBA" id="ARBA00004370"/>
    </source>
</evidence>
<dbReference type="PANTHER" id="PTHR31422">
    <property type="entry name" value="BNAANNG28530D PROTEIN"/>
    <property type="match status" value="1"/>
</dbReference>
<feature type="domain" description="GTD-binding" evidence="6">
    <location>
        <begin position="270"/>
        <end position="368"/>
    </location>
</feature>
<organism evidence="7 8">
    <name type="scientific">Salvia divinorum</name>
    <name type="common">Maria pastora</name>
    <name type="synonym">Diviner's sage</name>
    <dbReference type="NCBI Taxonomy" id="28513"/>
    <lineage>
        <taxon>Eukaryota</taxon>
        <taxon>Viridiplantae</taxon>
        <taxon>Streptophyta</taxon>
        <taxon>Embryophyta</taxon>
        <taxon>Tracheophyta</taxon>
        <taxon>Spermatophyta</taxon>
        <taxon>Magnoliopsida</taxon>
        <taxon>eudicotyledons</taxon>
        <taxon>Gunneridae</taxon>
        <taxon>Pentapetalae</taxon>
        <taxon>asterids</taxon>
        <taxon>lamiids</taxon>
        <taxon>Lamiales</taxon>
        <taxon>Lamiaceae</taxon>
        <taxon>Nepetoideae</taxon>
        <taxon>Mentheae</taxon>
        <taxon>Salviinae</taxon>
        <taxon>Salvia</taxon>
        <taxon>Salvia subgen. Calosphace</taxon>
    </lineage>
</organism>
<keyword evidence="3" id="KW-1133">Transmembrane helix</keyword>
<evidence type="ECO:0000259" key="6">
    <source>
        <dbReference type="PROSITE" id="PS51775"/>
    </source>
</evidence>
<feature type="region of interest" description="Disordered" evidence="5">
    <location>
        <begin position="207"/>
        <end position="262"/>
    </location>
</feature>
<dbReference type="GO" id="GO:0016020">
    <property type="term" value="C:membrane"/>
    <property type="evidence" value="ECO:0007669"/>
    <property type="project" value="UniProtKB-SubCell"/>
</dbReference>
<accession>A0ABD1GIG8</accession>
<dbReference type="GO" id="GO:0080115">
    <property type="term" value="F:myosin XI tail binding"/>
    <property type="evidence" value="ECO:0007669"/>
    <property type="project" value="UniProtKB-ARBA"/>
</dbReference>
<dbReference type="Pfam" id="PF04576">
    <property type="entry name" value="Zein-binding"/>
    <property type="match status" value="1"/>
</dbReference>
<name>A0ABD1GIG8_SALDI</name>
<keyword evidence="2" id="KW-0812">Transmembrane</keyword>
<sequence>MACHAVRMWSLSGLVAAFLDLTIAYLLLCASSAAYFTSKFLGLFGLNLPCPCDGMFINVHSRSLCFNRLLVEFPLQKLSGVQLSVRQKFPFSNSVSPRKYGGSVVGDNCGGFGVIELEGDASCSSSISDCREISSRTGKIGMKGKGVLSYRPKSRLRIRKRVGGHGKNSSVLSSDCPSHDEEEHLLQFNANKRGSWCSGDGSQLADDAGNRNLEYDKAPKKMRGRLRTLSRDEMDLSPDEDKHTKESVLSGEERQYKQQEVQSCGGYENNKVRVLEQALERERAARASLYIELEKERSAAASATDEAMAMILRLQKEKASVELEARQYQRIIEEKSAYDDEEMDIVQEILMRREKEKLFLEREVEAYRVMVYRGNEQSTDDFSDSNDATPMFSPLNDPNDDPVLFQDQLAVSSDGKVKKENKCADKPALGIESPFQPHDEKSSFERRRGSSGSSVDVSVRSSFEKMDLQKEVISPGEDIQLMPKSNPFNTNELEQIQKSNQTHKLEDKVIRTCYETDKADPNDNPNLKQQETDAPLGYSGSCDPTLDKVPHDVHVIGDGTNLGRESTADKGEQFPVSSSLKVRKIDRVQSGAAPEKIKINDSFLKKSNPEVPSCLPPLARRGSRSLRRCSMSSLDIEMLKIDSEIVQLQERLKLVQEGKEKLSFSLENRESKNSQLKILEDITLQIQDILRLTEPQKSARQASFPLKGLSNRRRSRSVSSGFQMSSEG</sequence>
<dbReference type="Proteomes" id="UP001567538">
    <property type="component" value="Unassembled WGS sequence"/>
</dbReference>
<protein>
    <recommendedName>
        <fullName evidence="6">GTD-binding domain-containing protein</fullName>
    </recommendedName>
</protein>
<comment type="caution">
    <text evidence="7">The sequence shown here is derived from an EMBL/GenBank/DDBJ whole genome shotgun (WGS) entry which is preliminary data.</text>
</comment>
<dbReference type="PROSITE" id="PS51775">
    <property type="entry name" value="GTD_BINDING"/>
    <property type="match status" value="1"/>
</dbReference>
<gene>
    <name evidence="7" type="ORF">AAHA92_20008</name>
</gene>